<protein>
    <submittedName>
        <fullName evidence="1">Uncharacterized protein</fullName>
    </submittedName>
</protein>
<organism evidence="1">
    <name type="scientific">Palpitomonas bilix</name>
    <dbReference type="NCBI Taxonomy" id="652834"/>
    <lineage>
        <taxon>Eukaryota</taxon>
        <taxon>Eukaryota incertae sedis</taxon>
    </lineage>
</organism>
<accession>A0A7S3D1A3</accession>
<evidence type="ECO:0000313" key="1">
    <source>
        <dbReference type="EMBL" id="CAE0241845.1"/>
    </source>
</evidence>
<proteinExistence type="predicted"/>
<reference evidence="1" key="1">
    <citation type="submission" date="2021-01" db="EMBL/GenBank/DDBJ databases">
        <authorList>
            <person name="Corre E."/>
            <person name="Pelletier E."/>
            <person name="Niang G."/>
            <person name="Scheremetjew M."/>
            <person name="Finn R."/>
            <person name="Kale V."/>
            <person name="Holt S."/>
            <person name="Cochrane G."/>
            <person name="Meng A."/>
            <person name="Brown T."/>
            <person name="Cohen L."/>
        </authorList>
    </citation>
    <scope>NUCLEOTIDE SEQUENCE</scope>
    <source>
        <strain evidence="1">NIES-2562</strain>
    </source>
</reference>
<dbReference type="EMBL" id="HBIB01006488">
    <property type="protein sequence ID" value="CAE0241845.1"/>
    <property type="molecule type" value="Transcribed_RNA"/>
</dbReference>
<dbReference type="AlphaFoldDB" id="A0A7S3D1A3"/>
<sequence>MSAVLLENTPIESLLEGVIDITDLWERTREACAKLIEKAVNAKRSRNIVEACDLGVLSCLPDVREKSSTALMEVVYDGKVRVEKAISARRCDVESAITTLREGMKKKEADSILLSLMNEAEVSLHHTTKSMEQCQAIANYLFSDEIEEEEEESYIWAFKSAKGGLEYAKELKEALAALRIRSH</sequence>
<name>A0A7S3D1A3_9EUKA</name>
<gene>
    <name evidence="1" type="ORF">PBIL07802_LOCUS4007</name>
</gene>